<evidence type="ECO:0000313" key="1">
    <source>
        <dbReference type="EMBL" id="CAA7057487.1"/>
    </source>
</evidence>
<organism evidence="1 2">
    <name type="scientific">Microthlaspi erraticum</name>
    <dbReference type="NCBI Taxonomy" id="1685480"/>
    <lineage>
        <taxon>Eukaryota</taxon>
        <taxon>Viridiplantae</taxon>
        <taxon>Streptophyta</taxon>
        <taxon>Embryophyta</taxon>
        <taxon>Tracheophyta</taxon>
        <taxon>Spermatophyta</taxon>
        <taxon>Magnoliopsida</taxon>
        <taxon>eudicotyledons</taxon>
        <taxon>Gunneridae</taxon>
        <taxon>Pentapetalae</taxon>
        <taxon>rosids</taxon>
        <taxon>malvids</taxon>
        <taxon>Brassicales</taxon>
        <taxon>Brassicaceae</taxon>
        <taxon>Coluteocarpeae</taxon>
        <taxon>Microthlaspi</taxon>
    </lineage>
</organism>
<protein>
    <submittedName>
        <fullName evidence="1">Uncharacterized protein</fullName>
    </submittedName>
</protein>
<evidence type="ECO:0000313" key="2">
    <source>
        <dbReference type="Proteomes" id="UP000467841"/>
    </source>
</evidence>
<dbReference type="AlphaFoldDB" id="A0A6D2KY92"/>
<dbReference type="OrthoDB" id="642536at2759"/>
<keyword evidence="2" id="KW-1185">Reference proteome</keyword>
<dbReference type="EMBL" id="CACVBM020001695">
    <property type="protein sequence ID" value="CAA7057487.1"/>
    <property type="molecule type" value="Genomic_DNA"/>
</dbReference>
<sequence length="111" mass="12816">MYSMRDSMFSIPGSGGKITGSWDLENHIAHDSYFGLYPELLQSDWDRLCKCGRSERLVESPTGETYFVKWYMQRCSTSGMALTERFLVFKVFKNEMTVHTTDIGDLCIFLC</sequence>
<comment type="caution">
    <text evidence="1">The sequence shown here is derived from an EMBL/GenBank/DDBJ whole genome shotgun (WGS) entry which is preliminary data.</text>
</comment>
<accession>A0A6D2KY92</accession>
<name>A0A6D2KY92_9BRAS</name>
<dbReference type="Proteomes" id="UP000467841">
    <property type="component" value="Unassembled WGS sequence"/>
</dbReference>
<proteinExistence type="predicted"/>
<gene>
    <name evidence="1" type="ORF">MERR_LOCUS44723</name>
</gene>
<reference evidence="1" key="1">
    <citation type="submission" date="2020-01" db="EMBL/GenBank/DDBJ databases">
        <authorList>
            <person name="Mishra B."/>
        </authorList>
    </citation>
    <scope>NUCLEOTIDE SEQUENCE [LARGE SCALE GENOMIC DNA]</scope>
</reference>